<evidence type="ECO:0000256" key="2">
    <source>
        <dbReference type="SAM" id="SignalP"/>
    </source>
</evidence>
<dbReference type="SUPFAM" id="SSF52266">
    <property type="entry name" value="SGNH hydrolase"/>
    <property type="match status" value="2"/>
</dbReference>
<dbReference type="PROSITE" id="PS50126">
    <property type="entry name" value="S1"/>
    <property type="match status" value="1"/>
</dbReference>
<dbReference type="InterPro" id="IPR036514">
    <property type="entry name" value="SGNH_hydro_sf"/>
</dbReference>
<feature type="chain" id="PRO_5029897019" description="S1 motif domain-containing protein" evidence="2">
    <location>
        <begin position="28"/>
        <end position="788"/>
    </location>
</feature>
<proteinExistence type="inferred from homology"/>
<name>A0A7J6HV72_CANSA</name>
<sequence length="788" mass="85123">MHNRGGASMVLNLVCVCVLLFLYGGNAQDTLVPAVITFGDSVVDVGNNNYLSTLFKANYPPYGRDFANHQPTGRFCNGKLATDLTAETLGFKTYPAAYLSPEASGKNLLIGANFASAASGYDENAANLNHAIPLSQQLKYFQEYQTKLAKVAGQSKAKSIIKDALYVVSAGSGDFVQNYYINPLVNRAYTVEQYSSMLLSSFNTFTKGLYGLGARKIGVTSLPPLGCLPLARTLFGYQENGCVSKFNTDAQAFNKKLNAAATSLQKQYPDLRLVIFDIYKPLFDVVKSPSQYGFAEAARGCCGTGTLETTSALCNPHSVGTCSNATQYVFFDSVHPSEAANRILADELIGQDLIVRGTVFCTDNGGALVNITAKSSTHLPLQEASIHRLKHVEEAGIVSGLKMDFVIIGENEYDLAWERCRQLQAEDVVVKGKVVGANKGGVVAVVEGLRGFVPFSQISSDTIVPAIITFGDSIVDVGNNNYLSTLFRADKPPYGRDFVNHQPTGRFCNGKLATDFVAGTLGFKSYAPAYLSPEASGKTLLIGANFASAGSGYYDKTATQNHAIPLSQQLKYYKEYQSKLAEVAGQSKAKSIMKDALYVLTTGTTDFIQNYYTNSYLRKTYTVEQYSSMLISLMKNFTENLYDLGARKIGVTSLPPLGCIPLERTLAGTHESGCVSQLNTDAQGFNKMLNNAATSLKKKCPDLRLVIFDIYKPVYDLVNSPSMYGFAEAGRGCCGTGTVELTTALCNSHSLGTCSNATQYVFFDSAHTSEAANKVIADEMINQGLSII</sequence>
<comment type="similarity">
    <text evidence="1">Belongs to the 'GDSL' lipolytic enzyme family.</text>
</comment>
<dbReference type="GO" id="GO:0048046">
    <property type="term" value="C:apoplast"/>
    <property type="evidence" value="ECO:0007669"/>
    <property type="project" value="TreeGrafter"/>
</dbReference>
<dbReference type="EMBL" id="JAATIQ010000021">
    <property type="protein sequence ID" value="KAF4399214.1"/>
    <property type="molecule type" value="Genomic_DNA"/>
</dbReference>
<evidence type="ECO:0000313" key="5">
    <source>
        <dbReference type="Proteomes" id="UP000583929"/>
    </source>
</evidence>
<dbReference type="Gene3D" id="3.40.50.1110">
    <property type="entry name" value="SGNH hydrolase"/>
    <property type="match status" value="2"/>
</dbReference>
<dbReference type="InterPro" id="IPR001087">
    <property type="entry name" value="GDSL"/>
</dbReference>
<gene>
    <name evidence="4" type="ORF">G4B88_022297</name>
</gene>
<dbReference type="InterPro" id="IPR050592">
    <property type="entry name" value="GDSL_lipolytic_enzyme"/>
</dbReference>
<dbReference type="CDD" id="cd01837">
    <property type="entry name" value="SGNH_plant_lipase_like"/>
    <property type="match status" value="2"/>
</dbReference>
<dbReference type="InterPro" id="IPR035669">
    <property type="entry name" value="SGNH_plant_lipase-like"/>
</dbReference>
<accession>A0A7J6HV72</accession>
<feature type="signal peptide" evidence="2">
    <location>
        <begin position="1"/>
        <end position="27"/>
    </location>
</feature>
<evidence type="ECO:0000259" key="3">
    <source>
        <dbReference type="PROSITE" id="PS50126"/>
    </source>
</evidence>
<dbReference type="AlphaFoldDB" id="A0A7J6HV72"/>
<dbReference type="Proteomes" id="UP000583929">
    <property type="component" value="Unassembled WGS sequence"/>
</dbReference>
<dbReference type="InterPro" id="IPR003029">
    <property type="entry name" value="S1_domain"/>
</dbReference>
<evidence type="ECO:0000313" key="4">
    <source>
        <dbReference type="EMBL" id="KAF4399214.1"/>
    </source>
</evidence>
<dbReference type="InterPro" id="IPR012340">
    <property type="entry name" value="NA-bd_OB-fold"/>
</dbReference>
<protein>
    <recommendedName>
        <fullName evidence="3">S1 motif domain-containing protein</fullName>
    </recommendedName>
</protein>
<comment type="caution">
    <text evidence="4">The sequence shown here is derived from an EMBL/GenBank/DDBJ whole genome shotgun (WGS) entry which is preliminary data.</text>
</comment>
<dbReference type="PANTHER" id="PTHR45642:SF35">
    <property type="entry name" value="GDSL ESTERASE_LIPASE APG"/>
    <property type="match status" value="1"/>
</dbReference>
<evidence type="ECO:0000256" key="1">
    <source>
        <dbReference type="ARBA" id="ARBA00008668"/>
    </source>
</evidence>
<dbReference type="FunFam" id="3.40.50.1110:FF:000003">
    <property type="entry name" value="GDSL esterase/lipase APG"/>
    <property type="match status" value="2"/>
</dbReference>
<organism evidence="4 5">
    <name type="scientific">Cannabis sativa</name>
    <name type="common">Hemp</name>
    <name type="synonym">Marijuana</name>
    <dbReference type="NCBI Taxonomy" id="3483"/>
    <lineage>
        <taxon>Eukaryota</taxon>
        <taxon>Viridiplantae</taxon>
        <taxon>Streptophyta</taxon>
        <taxon>Embryophyta</taxon>
        <taxon>Tracheophyta</taxon>
        <taxon>Spermatophyta</taxon>
        <taxon>Magnoliopsida</taxon>
        <taxon>eudicotyledons</taxon>
        <taxon>Gunneridae</taxon>
        <taxon>Pentapetalae</taxon>
        <taxon>rosids</taxon>
        <taxon>fabids</taxon>
        <taxon>Rosales</taxon>
        <taxon>Cannabaceae</taxon>
        <taxon>Cannabis</taxon>
    </lineage>
</organism>
<feature type="domain" description="S1 motif" evidence="3">
    <location>
        <begin position="427"/>
        <end position="474"/>
    </location>
</feature>
<dbReference type="GO" id="GO:0003676">
    <property type="term" value="F:nucleic acid binding"/>
    <property type="evidence" value="ECO:0007669"/>
    <property type="project" value="InterPro"/>
</dbReference>
<dbReference type="SUPFAM" id="SSF50249">
    <property type="entry name" value="Nucleic acid-binding proteins"/>
    <property type="match status" value="1"/>
</dbReference>
<dbReference type="Pfam" id="PF00657">
    <property type="entry name" value="Lipase_GDSL"/>
    <property type="match status" value="2"/>
</dbReference>
<keyword evidence="5" id="KW-1185">Reference proteome</keyword>
<dbReference type="GO" id="GO:0016788">
    <property type="term" value="F:hydrolase activity, acting on ester bonds"/>
    <property type="evidence" value="ECO:0007669"/>
    <property type="project" value="InterPro"/>
</dbReference>
<reference evidence="4 5" key="1">
    <citation type="journal article" date="2020" name="bioRxiv">
        <title>Sequence and annotation of 42 cannabis genomes reveals extensive copy number variation in cannabinoid synthesis and pathogen resistance genes.</title>
        <authorList>
            <person name="Mckernan K.J."/>
            <person name="Helbert Y."/>
            <person name="Kane L.T."/>
            <person name="Ebling H."/>
            <person name="Zhang L."/>
            <person name="Liu B."/>
            <person name="Eaton Z."/>
            <person name="Mclaughlin S."/>
            <person name="Kingan S."/>
            <person name="Baybayan P."/>
            <person name="Concepcion G."/>
            <person name="Jordan M."/>
            <person name="Riva A."/>
            <person name="Barbazuk W."/>
            <person name="Harkins T."/>
        </authorList>
    </citation>
    <scope>NUCLEOTIDE SEQUENCE [LARGE SCALE GENOMIC DNA]</scope>
    <source>
        <strain evidence="5">cv. Jamaican Lion 4</strain>
        <tissue evidence="4">Leaf</tissue>
    </source>
</reference>
<dbReference type="PANTHER" id="PTHR45642">
    <property type="entry name" value="GDSL ESTERASE/LIPASE EXL3"/>
    <property type="match status" value="1"/>
</dbReference>
<keyword evidence="2" id="KW-0732">Signal</keyword>